<keyword evidence="1 12" id="KW-0240">DNA-directed RNA polymerase</keyword>
<dbReference type="GO" id="GO:0003899">
    <property type="term" value="F:DNA-directed RNA polymerase activity"/>
    <property type="evidence" value="ECO:0007669"/>
    <property type="project" value="UniProtKB-UniRule"/>
</dbReference>
<dbReference type="Gene3D" id="1.10.860.10">
    <property type="entry name" value="DNAb Helicase, Chain A"/>
    <property type="match status" value="1"/>
</dbReference>
<comment type="function">
    <text evidence="12 13">RNA polymerase that catalyzes the synthesis of short RNA molecules used as primers for DNA polymerase during DNA replication.</text>
</comment>
<proteinExistence type="inferred from homology"/>
<evidence type="ECO:0000256" key="11">
    <source>
        <dbReference type="ARBA" id="ARBA00023163"/>
    </source>
</evidence>
<dbReference type="GO" id="GO:0000428">
    <property type="term" value="C:DNA-directed RNA polymerase complex"/>
    <property type="evidence" value="ECO:0007669"/>
    <property type="project" value="UniProtKB-KW"/>
</dbReference>
<dbReference type="SUPFAM" id="SSF117023">
    <property type="entry name" value="DNA primase DnaG, C-terminal domain"/>
    <property type="match status" value="1"/>
</dbReference>
<dbReference type="PANTHER" id="PTHR30313">
    <property type="entry name" value="DNA PRIMASE"/>
    <property type="match status" value="1"/>
</dbReference>
<name>A0A0S2SP02_9GAMM</name>
<evidence type="ECO:0000313" key="16">
    <source>
        <dbReference type="EMBL" id="ALP43396.1"/>
    </source>
</evidence>
<dbReference type="InterPro" id="IPR034151">
    <property type="entry name" value="TOPRIM_DnaG_bac"/>
</dbReference>
<dbReference type="KEGG" id="asr:WL1483_3977"/>
<evidence type="ECO:0000256" key="9">
    <source>
        <dbReference type="ARBA" id="ARBA00022842"/>
    </source>
</evidence>
<keyword evidence="11 12" id="KW-0804">Transcription</keyword>
<dbReference type="NCBIfam" id="TIGR01391">
    <property type="entry name" value="dnaG"/>
    <property type="match status" value="1"/>
</dbReference>
<evidence type="ECO:0000256" key="8">
    <source>
        <dbReference type="ARBA" id="ARBA00022833"/>
    </source>
</evidence>
<keyword evidence="6 12" id="KW-0479">Metal-binding</keyword>
<dbReference type="Gene3D" id="3.40.1360.10">
    <property type="match status" value="1"/>
</dbReference>
<dbReference type="AlphaFoldDB" id="A0A0S2SP02"/>
<dbReference type="InterPro" id="IPR006295">
    <property type="entry name" value="DNA_primase_DnaG"/>
</dbReference>
<feature type="zinc finger region" description="CHC2-type" evidence="12 14">
    <location>
        <begin position="40"/>
        <end position="64"/>
    </location>
</feature>
<dbReference type="PIRSF" id="PIRSF002811">
    <property type="entry name" value="DnaG"/>
    <property type="match status" value="1"/>
</dbReference>
<comment type="similarity">
    <text evidence="12 13">Belongs to the DnaG primase family.</text>
</comment>
<reference evidence="16 17" key="2">
    <citation type="journal article" date="2016" name="Genome Announc.">
        <title>Complete Genome Sequence of the Highly Virulent Aeromonas schubertii Strain WL1483, Isolated from Diseased Snakehead Fish (Channa argus) in China.</title>
        <authorList>
            <person name="Liu L."/>
            <person name="Li N."/>
            <person name="Zhang D."/>
            <person name="Fu X."/>
            <person name="Shi C."/>
            <person name="Lin Q."/>
            <person name="Hao G."/>
        </authorList>
    </citation>
    <scope>NUCLEOTIDE SEQUENCE [LARGE SCALE GENOMIC DNA]</scope>
    <source>
        <strain evidence="16 17">WL1483</strain>
    </source>
</reference>
<evidence type="ECO:0000256" key="3">
    <source>
        <dbReference type="ARBA" id="ARBA00022679"/>
    </source>
</evidence>
<dbReference type="GO" id="GO:0005737">
    <property type="term" value="C:cytoplasm"/>
    <property type="evidence" value="ECO:0007669"/>
    <property type="project" value="TreeGrafter"/>
</dbReference>
<comment type="catalytic activity">
    <reaction evidence="12">
        <text>ssDNA + n NTP = ssDNA/pppN(pN)n-1 hybrid + (n-1) diphosphate.</text>
        <dbReference type="EC" id="2.7.7.101"/>
    </reaction>
</comment>
<dbReference type="GO" id="GO:1990077">
    <property type="term" value="C:primosome complex"/>
    <property type="evidence" value="ECO:0007669"/>
    <property type="project" value="UniProtKB-KW"/>
</dbReference>
<keyword evidence="4 12" id="KW-0548">Nucleotidyltransferase</keyword>
<keyword evidence="7 12" id="KW-0863">Zinc-finger</keyword>
<comment type="cofactor">
    <cofactor evidence="12 13 14">
        <name>Zn(2+)</name>
        <dbReference type="ChEBI" id="CHEBI:29105"/>
    </cofactor>
    <text evidence="12 13 14">Binds 1 zinc ion per monomer.</text>
</comment>
<dbReference type="SMART" id="SM00493">
    <property type="entry name" value="TOPRIM"/>
    <property type="match status" value="1"/>
</dbReference>
<dbReference type="PANTHER" id="PTHR30313:SF2">
    <property type="entry name" value="DNA PRIMASE"/>
    <property type="match status" value="1"/>
</dbReference>
<dbReference type="InterPro" id="IPR019475">
    <property type="entry name" value="DNA_primase_DnaB-bd"/>
</dbReference>
<dbReference type="Gene3D" id="3.90.580.10">
    <property type="entry name" value="Zinc finger, CHC2-type domain"/>
    <property type="match status" value="1"/>
</dbReference>
<evidence type="ECO:0000256" key="5">
    <source>
        <dbReference type="ARBA" id="ARBA00022705"/>
    </source>
</evidence>
<keyword evidence="8 12" id="KW-0862">Zinc</keyword>
<evidence type="ECO:0000256" key="14">
    <source>
        <dbReference type="PIRSR" id="PIRSR002811-1"/>
    </source>
</evidence>
<comment type="domain">
    <text evidence="12">Contains an N-terminal zinc-binding domain, a central core domain that contains the primase activity, and a C-terminal DnaB-binding domain.</text>
</comment>
<dbReference type="SUPFAM" id="SSF56731">
    <property type="entry name" value="DNA primase core"/>
    <property type="match status" value="1"/>
</dbReference>
<dbReference type="GO" id="GO:0003677">
    <property type="term" value="F:DNA binding"/>
    <property type="evidence" value="ECO:0007669"/>
    <property type="project" value="UniProtKB-KW"/>
</dbReference>
<dbReference type="InterPro" id="IPR002694">
    <property type="entry name" value="Znf_CHC2"/>
</dbReference>
<reference evidence="17" key="1">
    <citation type="submission" date="2015-10" db="EMBL/GenBank/DDBJ databases">
        <title>Complete Genome Sequence of Aeromonas schubertii strain WL1483.</title>
        <authorList>
            <person name="Liu L."/>
        </authorList>
    </citation>
    <scope>NUCLEOTIDE SEQUENCE [LARGE SCALE GENOMIC DNA]</scope>
    <source>
        <strain evidence="17">WL1483</strain>
    </source>
</reference>
<dbReference type="EMBL" id="CP013067">
    <property type="protein sequence ID" value="ALP43396.1"/>
    <property type="molecule type" value="Genomic_DNA"/>
</dbReference>
<evidence type="ECO:0000256" key="1">
    <source>
        <dbReference type="ARBA" id="ARBA00022478"/>
    </source>
</evidence>
<evidence type="ECO:0000256" key="12">
    <source>
        <dbReference type="HAMAP-Rule" id="MF_00974"/>
    </source>
</evidence>
<evidence type="ECO:0000256" key="6">
    <source>
        <dbReference type="ARBA" id="ARBA00022723"/>
    </source>
</evidence>
<dbReference type="InterPro" id="IPR006171">
    <property type="entry name" value="TOPRIM_dom"/>
</dbReference>
<evidence type="ECO:0000259" key="15">
    <source>
        <dbReference type="PROSITE" id="PS50880"/>
    </source>
</evidence>
<dbReference type="SMART" id="SM00400">
    <property type="entry name" value="ZnF_CHCC"/>
    <property type="match status" value="1"/>
</dbReference>
<dbReference type="Pfam" id="PF10410">
    <property type="entry name" value="DnaB_bind"/>
    <property type="match status" value="1"/>
</dbReference>
<dbReference type="Proteomes" id="UP000058114">
    <property type="component" value="Chromosome"/>
</dbReference>
<dbReference type="RefSeq" id="WP_060587615.1">
    <property type="nucleotide sequence ID" value="NZ_CP013067.1"/>
</dbReference>
<keyword evidence="9" id="KW-0460">Magnesium</keyword>
<dbReference type="FunFam" id="3.90.580.10:FF:000001">
    <property type="entry name" value="DNA primase"/>
    <property type="match status" value="1"/>
</dbReference>
<dbReference type="Pfam" id="PF13155">
    <property type="entry name" value="Toprim_2"/>
    <property type="match status" value="1"/>
</dbReference>
<keyword evidence="10 12" id="KW-0238">DNA-binding</keyword>
<accession>A0A0S2SP02</accession>
<dbReference type="GO" id="GO:0008270">
    <property type="term" value="F:zinc ion binding"/>
    <property type="evidence" value="ECO:0007669"/>
    <property type="project" value="UniProtKB-UniRule"/>
</dbReference>
<feature type="domain" description="Toprim" evidence="15">
    <location>
        <begin position="261"/>
        <end position="343"/>
    </location>
</feature>
<evidence type="ECO:0000256" key="2">
    <source>
        <dbReference type="ARBA" id="ARBA00022515"/>
    </source>
</evidence>
<dbReference type="InterPro" id="IPR030846">
    <property type="entry name" value="DnaG_bac"/>
</dbReference>
<dbReference type="Pfam" id="PF01807">
    <property type="entry name" value="Zn_ribbon_DnaG"/>
    <property type="match status" value="1"/>
</dbReference>
<dbReference type="SUPFAM" id="SSF57783">
    <property type="entry name" value="Zinc beta-ribbon"/>
    <property type="match status" value="1"/>
</dbReference>
<dbReference type="EC" id="2.7.7.101" evidence="12"/>
<keyword evidence="5 12" id="KW-0235">DNA replication</keyword>
<evidence type="ECO:0000256" key="13">
    <source>
        <dbReference type="PIRNR" id="PIRNR002811"/>
    </source>
</evidence>
<evidence type="ECO:0000256" key="10">
    <source>
        <dbReference type="ARBA" id="ARBA00023125"/>
    </source>
</evidence>
<organism evidence="16 17">
    <name type="scientific">Aeromonas schubertii</name>
    <dbReference type="NCBI Taxonomy" id="652"/>
    <lineage>
        <taxon>Bacteria</taxon>
        <taxon>Pseudomonadati</taxon>
        <taxon>Pseudomonadota</taxon>
        <taxon>Gammaproteobacteria</taxon>
        <taxon>Aeromonadales</taxon>
        <taxon>Aeromonadaceae</taxon>
        <taxon>Aeromonas</taxon>
    </lineage>
</organism>
<dbReference type="InterPro" id="IPR037068">
    <property type="entry name" value="DNA_primase_core_N_sf"/>
</dbReference>
<dbReference type="PROSITE" id="PS50880">
    <property type="entry name" value="TOPRIM"/>
    <property type="match status" value="1"/>
</dbReference>
<dbReference type="InterPro" id="IPR013264">
    <property type="entry name" value="DNAG_N"/>
</dbReference>
<dbReference type="Gene3D" id="1.20.50.20">
    <property type="entry name" value="DnaG, RNA polymerase domain, helical bundle"/>
    <property type="match status" value="1"/>
</dbReference>
<evidence type="ECO:0000256" key="4">
    <source>
        <dbReference type="ARBA" id="ARBA00022695"/>
    </source>
</evidence>
<dbReference type="Pfam" id="PF08275">
    <property type="entry name" value="DNAG_N"/>
    <property type="match status" value="1"/>
</dbReference>
<dbReference type="GO" id="GO:0006269">
    <property type="term" value="P:DNA replication, synthesis of primer"/>
    <property type="evidence" value="ECO:0007669"/>
    <property type="project" value="UniProtKB-UniRule"/>
</dbReference>
<keyword evidence="2 12" id="KW-0639">Primosome</keyword>
<dbReference type="HAMAP" id="MF_00974">
    <property type="entry name" value="DNA_primase_DnaG"/>
    <property type="match status" value="1"/>
</dbReference>
<dbReference type="Pfam" id="PF08278">
    <property type="entry name" value="DnaG_DnaB_bind"/>
    <property type="match status" value="1"/>
</dbReference>
<dbReference type="FunFam" id="3.40.1360.10:FF:000002">
    <property type="entry name" value="DNA primase"/>
    <property type="match status" value="1"/>
</dbReference>
<dbReference type="InterPro" id="IPR050219">
    <property type="entry name" value="DnaG_primase"/>
</dbReference>
<dbReference type="SMART" id="SM00766">
    <property type="entry name" value="DnaG_DnaB_bind"/>
    <property type="match status" value="1"/>
</dbReference>
<sequence>MAGRIPQSFIDDLLARTDIVELIDSRVRLKKAGKNYQACCPFHNEKSPSFSVSPEKQFYHCFGCGAHGTAVGFLMEYDGLEFPDAIEELASLHGLTVPREQSGGGSGSYGSQPAVSKDLFDLMAQIARFYESNLKGAPQAVEYLKGRGLTGEVVKKFAIGYAPNEWDQVRRRFGAGHEQEQQLITGGMLIQRDNGPGSYDRFRDRIMFPIRDKRGRVIGFGGRVLGEGTPKYLNSPETPIFHKGRELFGLYEVRQAHKDLRRILVVEGYMDVVALAQYGIDYAVAALGTATTSDHIHTLFRTTAEVVCCYDGDNAGREAAWRALDNALPHLQDGRELKFVFLPDGEDPDSLVRQIGKDDFETLLEQAQPFAEFMFERLERDAALSGEAGKFEVANKAAELIRRVPEGFTREGLITRLSRMMRWGENKQRIDELFARHSQPKADTPRLQKGKLTPLRRALALMVQYPALAAELPVMPELAGLKVAGIPFLLQLHSQICEWPEVTTAILLEHWRGTKEGEILAQLAMHDLYEGIETEEGAVQQELEDTFVGFINLFLKQRIEELQGKVGQEGLTPEETRELLLLLKEVSLEKRSDNGA</sequence>
<dbReference type="FunFam" id="3.90.980.10:FF:000001">
    <property type="entry name" value="DNA primase"/>
    <property type="match status" value="1"/>
</dbReference>
<dbReference type="CDD" id="cd03364">
    <property type="entry name" value="TOPRIM_DnaG_primases"/>
    <property type="match status" value="1"/>
</dbReference>
<dbReference type="InterPro" id="IPR016136">
    <property type="entry name" value="DNA_helicase_N/primase_C"/>
</dbReference>
<dbReference type="PATRIC" id="fig|652.5.peg.3931"/>
<evidence type="ECO:0000313" key="17">
    <source>
        <dbReference type="Proteomes" id="UP000058114"/>
    </source>
</evidence>
<keyword evidence="3 12" id="KW-0808">Transferase</keyword>
<protein>
    <recommendedName>
        <fullName evidence="12 13">DNA primase</fullName>
        <ecNumber evidence="12">2.7.7.101</ecNumber>
    </recommendedName>
</protein>
<comment type="subunit">
    <text evidence="12">Monomer. Interacts with DnaB.</text>
</comment>
<gene>
    <name evidence="12 16" type="primary">dnaG</name>
    <name evidence="16" type="ORF">WL1483_3977</name>
</gene>
<dbReference type="InterPro" id="IPR036977">
    <property type="entry name" value="DNA_primase_Znf_CHC2"/>
</dbReference>
<dbReference type="InterPro" id="IPR013173">
    <property type="entry name" value="DNA_primase_DnaG_DnaB-bd_dom"/>
</dbReference>
<evidence type="ECO:0000256" key="7">
    <source>
        <dbReference type="ARBA" id="ARBA00022771"/>
    </source>
</evidence>
<dbReference type="Gene3D" id="3.90.980.10">
    <property type="entry name" value="DNA primase, catalytic core, N-terminal domain"/>
    <property type="match status" value="1"/>
</dbReference>